<dbReference type="Proteomes" id="UP000263833">
    <property type="component" value="Unassembled WGS sequence"/>
</dbReference>
<keyword evidence="3" id="KW-1185">Reference proteome</keyword>
<evidence type="ECO:0000313" key="2">
    <source>
        <dbReference type="EMBL" id="RDV06205.1"/>
    </source>
</evidence>
<evidence type="ECO:0000256" key="1">
    <source>
        <dbReference type="SAM" id="Phobius"/>
    </source>
</evidence>
<feature type="transmembrane region" description="Helical" evidence="1">
    <location>
        <begin position="56"/>
        <end position="76"/>
    </location>
</feature>
<keyword evidence="1" id="KW-1133">Transmembrane helix</keyword>
<comment type="caution">
    <text evidence="2">The sequence shown here is derived from an EMBL/GenBank/DDBJ whole genome shotgun (WGS) entry which is preliminary data.</text>
</comment>
<dbReference type="RefSeq" id="WP_115547765.1">
    <property type="nucleotide sequence ID" value="NZ_QRGP01000001.1"/>
</dbReference>
<organism evidence="2 3">
    <name type="scientific">Sphingorhabdus pulchriflava</name>
    <dbReference type="NCBI Taxonomy" id="2292257"/>
    <lineage>
        <taxon>Bacteria</taxon>
        <taxon>Pseudomonadati</taxon>
        <taxon>Pseudomonadota</taxon>
        <taxon>Alphaproteobacteria</taxon>
        <taxon>Sphingomonadales</taxon>
        <taxon>Sphingomonadaceae</taxon>
        <taxon>Sphingorhabdus</taxon>
    </lineage>
</organism>
<feature type="transmembrane region" description="Helical" evidence="1">
    <location>
        <begin position="20"/>
        <end position="44"/>
    </location>
</feature>
<feature type="transmembrane region" description="Helical" evidence="1">
    <location>
        <begin position="97"/>
        <end position="114"/>
    </location>
</feature>
<dbReference type="OrthoDB" id="7408924at2"/>
<proteinExistence type="predicted"/>
<accession>A0A371BF30</accession>
<sequence length="221" mass="23901">MTDLPELDETEAEGNVGRSLAWIAAAALGTIFTAGAIVGVIAAATESGRTLSGIDIAIVAGLVAIIGALVYTQWNLARRIRIGGGPMTTREKLNRNIMVGCGLVGAVIGAILVATDGTIPSDPQTMFSDSPLPLALAVFLAVFWGVIMPIIAWFWHTRAIDEQEANAYRDGGYYAAYAYLMGAPTWWFLWRGGLAPEPNGTLIFCLFAIIWTAVWYWKKYR</sequence>
<dbReference type="AlphaFoldDB" id="A0A371BF30"/>
<protein>
    <submittedName>
        <fullName evidence="2">Uncharacterized protein</fullName>
    </submittedName>
</protein>
<name>A0A371BF30_9SPHN</name>
<feature type="transmembrane region" description="Helical" evidence="1">
    <location>
        <begin position="201"/>
        <end position="217"/>
    </location>
</feature>
<keyword evidence="1" id="KW-0812">Transmembrane</keyword>
<keyword evidence="1" id="KW-0472">Membrane</keyword>
<feature type="transmembrane region" description="Helical" evidence="1">
    <location>
        <begin position="171"/>
        <end position="189"/>
    </location>
</feature>
<reference evidence="3" key="1">
    <citation type="submission" date="2018-08" db="EMBL/GenBank/DDBJ databases">
        <authorList>
            <person name="Kim S.-J."/>
            <person name="Jung G.-Y."/>
        </authorList>
    </citation>
    <scope>NUCLEOTIDE SEQUENCE [LARGE SCALE GENOMIC DNA]</scope>
    <source>
        <strain evidence="3">GY_G</strain>
    </source>
</reference>
<evidence type="ECO:0000313" key="3">
    <source>
        <dbReference type="Proteomes" id="UP000263833"/>
    </source>
</evidence>
<gene>
    <name evidence="2" type="ORF">DXH95_01855</name>
</gene>
<dbReference type="EMBL" id="QRGP01000001">
    <property type="protein sequence ID" value="RDV06205.1"/>
    <property type="molecule type" value="Genomic_DNA"/>
</dbReference>
<feature type="transmembrane region" description="Helical" evidence="1">
    <location>
        <begin position="134"/>
        <end position="155"/>
    </location>
</feature>